<evidence type="ECO:0000313" key="1">
    <source>
        <dbReference type="EMBL" id="KAI3726217.1"/>
    </source>
</evidence>
<dbReference type="Proteomes" id="UP001056120">
    <property type="component" value="Linkage Group LG22"/>
</dbReference>
<keyword evidence="2" id="KW-1185">Reference proteome</keyword>
<organism evidence="1 2">
    <name type="scientific">Smallanthus sonchifolius</name>
    <dbReference type="NCBI Taxonomy" id="185202"/>
    <lineage>
        <taxon>Eukaryota</taxon>
        <taxon>Viridiplantae</taxon>
        <taxon>Streptophyta</taxon>
        <taxon>Embryophyta</taxon>
        <taxon>Tracheophyta</taxon>
        <taxon>Spermatophyta</taxon>
        <taxon>Magnoliopsida</taxon>
        <taxon>eudicotyledons</taxon>
        <taxon>Gunneridae</taxon>
        <taxon>Pentapetalae</taxon>
        <taxon>asterids</taxon>
        <taxon>campanulids</taxon>
        <taxon>Asterales</taxon>
        <taxon>Asteraceae</taxon>
        <taxon>Asteroideae</taxon>
        <taxon>Heliantheae alliance</taxon>
        <taxon>Millerieae</taxon>
        <taxon>Smallanthus</taxon>
    </lineage>
</organism>
<proteinExistence type="predicted"/>
<name>A0ACB9BW58_9ASTR</name>
<reference evidence="1 2" key="2">
    <citation type="journal article" date="2022" name="Mol. Ecol. Resour.">
        <title>The genomes of chicory, endive, great burdock and yacon provide insights into Asteraceae paleo-polyploidization history and plant inulin production.</title>
        <authorList>
            <person name="Fan W."/>
            <person name="Wang S."/>
            <person name="Wang H."/>
            <person name="Wang A."/>
            <person name="Jiang F."/>
            <person name="Liu H."/>
            <person name="Zhao H."/>
            <person name="Xu D."/>
            <person name="Zhang Y."/>
        </authorList>
    </citation>
    <scope>NUCLEOTIDE SEQUENCE [LARGE SCALE GENOMIC DNA]</scope>
    <source>
        <strain evidence="2">cv. Yunnan</strain>
        <tissue evidence="1">Leaves</tissue>
    </source>
</reference>
<reference evidence="2" key="1">
    <citation type="journal article" date="2022" name="Mol. Ecol. Resour.">
        <title>The genomes of chicory, endive, great burdock and yacon provide insights into Asteraceae palaeo-polyploidization history and plant inulin production.</title>
        <authorList>
            <person name="Fan W."/>
            <person name="Wang S."/>
            <person name="Wang H."/>
            <person name="Wang A."/>
            <person name="Jiang F."/>
            <person name="Liu H."/>
            <person name="Zhao H."/>
            <person name="Xu D."/>
            <person name="Zhang Y."/>
        </authorList>
    </citation>
    <scope>NUCLEOTIDE SEQUENCE [LARGE SCALE GENOMIC DNA]</scope>
    <source>
        <strain evidence="2">cv. Yunnan</strain>
    </source>
</reference>
<dbReference type="EMBL" id="CM042039">
    <property type="protein sequence ID" value="KAI3726217.1"/>
    <property type="molecule type" value="Genomic_DNA"/>
</dbReference>
<sequence length="75" mass="8420">MLPLIYLYSLPLYSFQHSNANQISLGILSNTLDAPQDTSLKHKPTYNNCSIKVSKIDDNLDFSYVLSGKVANFTH</sequence>
<evidence type="ECO:0000313" key="2">
    <source>
        <dbReference type="Proteomes" id="UP001056120"/>
    </source>
</evidence>
<comment type="caution">
    <text evidence="1">The sequence shown here is derived from an EMBL/GenBank/DDBJ whole genome shotgun (WGS) entry which is preliminary data.</text>
</comment>
<accession>A0ACB9BW58</accession>
<protein>
    <submittedName>
        <fullName evidence="1">Uncharacterized protein</fullName>
    </submittedName>
</protein>
<gene>
    <name evidence="1" type="ORF">L1987_66014</name>
</gene>